<dbReference type="PROSITE" id="PS51318">
    <property type="entry name" value="TAT"/>
    <property type="match status" value="1"/>
</dbReference>
<protein>
    <submittedName>
        <fullName evidence="4">N-acetylmuramoyl-L-alanine amidase</fullName>
    </submittedName>
</protein>
<dbReference type="InterPro" id="IPR002502">
    <property type="entry name" value="Amidase_domain"/>
</dbReference>
<dbReference type="Gene3D" id="3.40.80.10">
    <property type="entry name" value="Peptidoglycan recognition protein-like"/>
    <property type="match status" value="1"/>
</dbReference>
<dbReference type="GO" id="GO:0008270">
    <property type="term" value="F:zinc ion binding"/>
    <property type="evidence" value="ECO:0007669"/>
    <property type="project" value="InterPro"/>
</dbReference>
<comment type="caution">
    <text evidence="4">The sequence shown here is derived from an EMBL/GenBank/DDBJ whole genome shotgun (WGS) entry which is preliminary data.</text>
</comment>
<dbReference type="GO" id="GO:0009253">
    <property type="term" value="P:peptidoglycan catabolic process"/>
    <property type="evidence" value="ECO:0007669"/>
    <property type="project" value="InterPro"/>
</dbReference>
<dbReference type="GO" id="GO:0008745">
    <property type="term" value="F:N-acetylmuramoyl-L-alanine amidase activity"/>
    <property type="evidence" value="ECO:0007669"/>
    <property type="project" value="InterPro"/>
</dbReference>
<accession>A0A414NYA3</accession>
<dbReference type="InterPro" id="IPR006619">
    <property type="entry name" value="PGRP_domain_met/bac"/>
</dbReference>
<evidence type="ECO:0000256" key="1">
    <source>
        <dbReference type="ARBA" id="ARBA00007553"/>
    </source>
</evidence>
<dbReference type="InterPro" id="IPR015510">
    <property type="entry name" value="PGRP"/>
</dbReference>
<dbReference type="PANTHER" id="PTHR11022:SF41">
    <property type="entry name" value="PEPTIDOGLYCAN-RECOGNITION PROTEIN LC-RELATED"/>
    <property type="match status" value="1"/>
</dbReference>
<feature type="domain" description="N-acetylmuramoyl-L-alanine amidase" evidence="2">
    <location>
        <begin position="60"/>
        <end position="190"/>
    </location>
</feature>
<comment type="similarity">
    <text evidence="1">Belongs to the N-acetylmuramoyl-L-alanine amidase 2 family.</text>
</comment>
<gene>
    <name evidence="4" type="ORF">DW674_04240</name>
</gene>
<reference evidence="4 5" key="1">
    <citation type="submission" date="2018-08" db="EMBL/GenBank/DDBJ databases">
        <title>A genome reference for cultivated species of the human gut microbiota.</title>
        <authorList>
            <person name="Zou Y."/>
            <person name="Xue W."/>
            <person name="Luo G."/>
        </authorList>
    </citation>
    <scope>NUCLEOTIDE SEQUENCE [LARGE SCALE GENOMIC DNA]</scope>
    <source>
        <strain evidence="4 5">AM25-21AC</strain>
    </source>
</reference>
<evidence type="ECO:0000259" key="2">
    <source>
        <dbReference type="SMART" id="SM00644"/>
    </source>
</evidence>
<dbReference type="Pfam" id="PF01510">
    <property type="entry name" value="Amidase_2"/>
    <property type="match status" value="1"/>
</dbReference>
<dbReference type="InterPro" id="IPR036505">
    <property type="entry name" value="Amidase/PGRP_sf"/>
</dbReference>
<sequence length="208" mass="22719">MIKLQGACSKMKRRDFLRNMMVMGIGLALAPELAAKQVAEAAWQDGGDVLPGVTIRPTHLSFRSLTNRRRTDAIIVHHVGNTNADVSAETIHQWHLANGWAGIGYHFVIRKDGSIEQGRPMDTVGAHCYGENDHTVGVNLVGNFEDYVPEDAQVASAKRLLAALCRNYGFAPSSSTIFGHRDFNATACPGQNLYDILPDIIRGASSLY</sequence>
<dbReference type="CDD" id="cd06583">
    <property type="entry name" value="PGRP"/>
    <property type="match status" value="1"/>
</dbReference>
<dbReference type="AlphaFoldDB" id="A0A414NYA3"/>
<evidence type="ECO:0000259" key="3">
    <source>
        <dbReference type="SMART" id="SM00701"/>
    </source>
</evidence>
<dbReference type="EMBL" id="QRHE01000003">
    <property type="protein sequence ID" value="RHF52387.1"/>
    <property type="molecule type" value="Genomic_DNA"/>
</dbReference>
<evidence type="ECO:0000313" key="4">
    <source>
        <dbReference type="EMBL" id="RHF52387.1"/>
    </source>
</evidence>
<dbReference type="SUPFAM" id="SSF55846">
    <property type="entry name" value="N-acetylmuramoyl-L-alanine amidase-like"/>
    <property type="match status" value="1"/>
</dbReference>
<dbReference type="PANTHER" id="PTHR11022">
    <property type="entry name" value="PEPTIDOGLYCAN RECOGNITION PROTEIN"/>
    <property type="match status" value="1"/>
</dbReference>
<feature type="domain" description="Peptidoglycan recognition protein family" evidence="3">
    <location>
        <begin position="58"/>
        <end position="184"/>
    </location>
</feature>
<name>A0A414NYA3_9FIRM</name>
<dbReference type="OrthoDB" id="9812621at2"/>
<proteinExistence type="inferred from homology"/>
<organism evidence="4 5">
    <name type="scientific">Mitsuokella multacida</name>
    <dbReference type="NCBI Taxonomy" id="52226"/>
    <lineage>
        <taxon>Bacteria</taxon>
        <taxon>Bacillati</taxon>
        <taxon>Bacillota</taxon>
        <taxon>Negativicutes</taxon>
        <taxon>Selenomonadales</taxon>
        <taxon>Selenomonadaceae</taxon>
        <taxon>Mitsuokella</taxon>
    </lineage>
</organism>
<dbReference type="SMART" id="SM00644">
    <property type="entry name" value="Ami_2"/>
    <property type="match status" value="1"/>
</dbReference>
<dbReference type="InterPro" id="IPR006311">
    <property type="entry name" value="TAT_signal"/>
</dbReference>
<dbReference type="Proteomes" id="UP000283442">
    <property type="component" value="Unassembled WGS sequence"/>
</dbReference>
<dbReference type="SMART" id="SM00701">
    <property type="entry name" value="PGRP"/>
    <property type="match status" value="1"/>
</dbReference>
<evidence type="ECO:0000313" key="5">
    <source>
        <dbReference type="Proteomes" id="UP000283442"/>
    </source>
</evidence>